<dbReference type="RefSeq" id="WP_286247461.1">
    <property type="nucleotide sequence ID" value="NZ_AP018448.1"/>
</dbReference>
<evidence type="ECO:0000259" key="2">
    <source>
        <dbReference type="Pfam" id="PF22549"/>
    </source>
</evidence>
<reference evidence="3 4" key="2">
    <citation type="journal article" date="2023" name="ChemBioChem">
        <title>Acyltransferase Domain Exchange between Two Independent Type I Polyketide Synthases in the Same Producer Strain of Macrolide Antibiotics.</title>
        <authorList>
            <person name="Kudo F."/>
            <person name="Kishikawa K."/>
            <person name="Tsuboi K."/>
            <person name="Kido T."/>
            <person name="Usui T."/>
            <person name="Hashimoto J."/>
            <person name="Shin-Ya K."/>
            <person name="Miyanaga A."/>
            <person name="Eguchi T."/>
        </authorList>
    </citation>
    <scope>NUCLEOTIDE SEQUENCE [LARGE SCALE GENOMIC DNA]</scope>
    <source>
        <strain evidence="3 4">A-8890</strain>
    </source>
</reference>
<sequence>MTTLDLTGLTARPSQVWGAVRLVPLVRDEPVVDLRLRSQLYGGATGLVEVGPRAVYTSYIPHGFVATWTDDGTPAAAYGTQLSTDGNAAPAATMGLHIHRRMARRQARDRLRFLPMNLALEGYLALHFGGPSIAWEEWSQRAISQGLSPRVEEAFVGAEVSGLADALRIFEIHPNQCGVMLYVGDALASAFVVPHPDDYRALHPTLLQDLYGELIYTYAMLMPPVQDFRARISDSQIRSLAHLRTAVAEQEHDWTCFHDTTMAAGLLEHAYTWQSVYRMRRFTLSRFLPQFRLQQENYIGEAITDDRGRIAYLKTFRLSETQVRRGHLLSRLAANDWHLANTAHELGIECYQLGIRLSSVGFNFLLRQDVMDGYRKQGRTRTGRARHDQPARRSK</sequence>
<dbReference type="Proteomes" id="UP001321542">
    <property type="component" value="Chromosome"/>
</dbReference>
<proteinExistence type="predicted"/>
<feature type="region of interest" description="Disordered" evidence="1">
    <location>
        <begin position="376"/>
        <end position="395"/>
    </location>
</feature>
<dbReference type="EMBL" id="AP018448">
    <property type="protein sequence ID" value="BBC29409.1"/>
    <property type="molecule type" value="Genomic_DNA"/>
</dbReference>
<reference evidence="3 4" key="1">
    <citation type="journal article" date="2010" name="ChemBioChem">
        <title>Cloning and characterization of the biosynthetic gene cluster of 16-membered macrolide antibiotic FD-891: involvement of a dual functional cytochrome P450 monooxygenase catalyzing epoxidation and hydroxylation.</title>
        <authorList>
            <person name="Kudo F."/>
            <person name="Motegi A."/>
            <person name="Mizoue K."/>
            <person name="Eguchi T."/>
        </authorList>
    </citation>
    <scope>NUCLEOTIDE SEQUENCE [LARGE SCALE GENOMIC DNA]</scope>
    <source>
        <strain evidence="3 4">A-8890</strain>
    </source>
</reference>
<dbReference type="InterPro" id="IPR054346">
    <property type="entry name" value="ARPP-2"/>
</dbReference>
<name>A0ABM7F107_9ACTN</name>
<organism evidence="3 4">
    <name type="scientific">Streptomyces graminofaciens</name>
    <dbReference type="NCBI Taxonomy" id="68212"/>
    <lineage>
        <taxon>Bacteria</taxon>
        <taxon>Bacillati</taxon>
        <taxon>Actinomycetota</taxon>
        <taxon>Actinomycetes</taxon>
        <taxon>Kitasatosporales</taxon>
        <taxon>Streptomycetaceae</taxon>
        <taxon>Streptomyces</taxon>
    </lineage>
</organism>
<dbReference type="Pfam" id="PF22549">
    <property type="entry name" value="ARPP-2"/>
    <property type="match status" value="1"/>
</dbReference>
<feature type="compositionally biased region" description="Basic and acidic residues" evidence="1">
    <location>
        <begin position="385"/>
        <end position="395"/>
    </location>
</feature>
<evidence type="ECO:0000313" key="4">
    <source>
        <dbReference type="Proteomes" id="UP001321542"/>
    </source>
</evidence>
<protein>
    <recommendedName>
        <fullName evidence="2">ARG and Rhodanese-Phosphatase-superfamily-associated domain-containing protein</fullName>
    </recommendedName>
</protein>
<keyword evidence="4" id="KW-1185">Reference proteome</keyword>
<feature type="domain" description="ARG and Rhodanese-Phosphatase-superfamily-associated" evidence="2">
    <location>
        <begin position="4"/>
        <end position="279"/>
    </location>
</feature>
<accession>A0ABM7F107</accession>
<evidence type="ECO:0000256" key="1">
    <source>
        <dbReference type="SAM" id="MobiDB-lite"/>
    </source>
</evidence>
<evidence type="ECO:0000313" key="3">
    <source>
        <dbReference type="EMBL" id="BBC29409.1"/>
    </source>
</evidence>
<gene>
    <name evidence="3" type="ORF">SGFS_007030</name>
</gene>